<evidence type="ECO:0000256" key="1">
    <source>
        <dbReference type="SAM" id="MobiDB-lite"/>
    </source>
</evidence>
<evidence type="ECO:0000256" key="2">
    <source>
        <dbReference type="SAM" id="Phobius"/>
    </source>
</evidence>
<dbReference type="AlphaFoldDB" id="F6HML2"/>
<keyword evidence="2" id="KW-1133">Transmembrane helix</keyword>
<dbReference type="Proteomes" id="UP000009183">
    <property type="component" value="Unassembled WGS sequence, unordered"/>
</dbReference>
<keyword evidence="4" id="KW-1185">Reference proteome</keyword>
<dbReference type="HOGENOM" id="CLU_812365_0_0_1"/>
<keyword evidence="2" id="KW-0472">Membrane</keyword>
<proteinExistence type="predicted"/>
<dbReference type="GO" id="GO:0005743">
    <property type="term" value="C:mitochondrial inner membrane"/>
    <property type="evidence" value="ECO:0007669"/>
    <property type="project" value="InterPro"/>
</dbReference>
<evidence type="ECO:0000313" key="4">
    <source>
        <dbReference type="Proteomes" id="UP000009183"/>
    </source>
</evidence>
<dbReference type="GO" id="GO:0006099">
    <property type="term" value="P:tricarboxylic acid cycle"/>
    <property type="evidence" value="ECO:0007669"/>
    <property type="project" value="InterPro"/>
</dbReference>
<evidence type="ECO:0000313" key="3">
    <source>
        <dbReference type="EMBL" id="CCB55917.1"/>
    </source>
</evidence>
<dbReference type="PANTHER" id="PTHR36358:SF1">
    <property type="entry name" value="SUCCINATE DEHYDROGENASE SUBUNIT 4, MITOCHONDRIAL"/>
    <property type="match status" value="1"/>
</dbReference>
<dbReference type="GO" id="GO:0045273">
    <property type="term" value="C:respiratory chain complex II (succinate dehydrogenase)"/>
    <property type="evidence" value="ECO:0007669"/>
    <property type="project" value="InterPro"/>
</dbReference>
<reference evidence="4" key="1">
    <citation type="journal article" date="2007" name="Nature">
        <title>The grapevine genome sequence suggests ancestral hexaploidization in major angiosperm phyla.</title>
        <authorList>
            <consortium name="The French-Italian Public Consortium for Grapevine Genome Characterization."/>
            <person name="Jaillon O."/>
            <person name="Aury J.-M."/>
            <person name="Noel B."/>
            <person name="Policriti A."/>
            <person name="Clepet C."/>
            <person name="Casagrande A."/>
            <person name="Choisne N."/>
            <person name="Aubourg S."/>
            <person name="Vitulo N."/>
            <person name="Jubin C."/>
            <person name="Vezzi A."/>
            <person name="Legeai F."/>
            <person name="Hugueney P."/>
            <person name="Dasilva C."/>
            <person name="Horner D."/>
            <person name="Mica E."/>
            <person name="Jublot D."/>
            <person name="Poulain J."/>
            <person name="Bruyere C."/>
            <person name="Billault A."/>
            <person name="Segurens B."/>
            <person name="Gouyvenoux M."/>
            <person name="Ugarte E."/>
            <person name="Cattonaro F."/>
            <person name="Anthouard V."/>
            <person name="Vico V."/>
            <person name="Del Fabbro C."/>
            <person name="Alaux M."/>
            <person name="Di Gaspero G."/>
            <person name="Dumas V."/>
            <person name="Felice N."/>
            <person name="Paillard S."/>
            <person name="Juman I."/>
            <person name="Moroldo M."/>
            <person name="Scalabrin S."/>
            <person name="Canaguier A."/>
            <person name="Le Clainche I."/>
            <person name="Malacrida G."/>
            <person name="Durand E."/>
            <person name="Pesole G."/>
            <person name="Laucou V."/>
            <person name="Chatelet P."/>
            <person name="Merdinoglu D."/>
            <person name="Delledonne M."/>
            <person name="Pezzotti M."/>
            <person name="Lecharny A."/>
            <person name="Scarpelli C."/>
            <person name="Artiguenave F."/>
            <person name="Pe M.E."/>
            <person name="Valle G."/>
            <person name="Morgante M."/>
            <person name="Caboche M."/>
            <person name="Adam-Blondon A.-F."/>
            <person name="Weissenbach J."/>
            <person name="Quetier F."/>
            <person name="Wincker P."/>
        </authorList>
    </citation>
    <scope>NUCLEOTIDE SEQUENCE [LARGE SCALE GENOMIC DNA]</scope>
    <source>
        <strain evidence="4">cv. Pinot noir / PN40024</strain>
    </source>
</reference>
<dbReference type="EMBL" id="FN595993">
    <property type="protein sequence ID" value="CCB55917.1"/>
    <property type="molecule type" value="Genomic_DNA"/>
</dbReference>
<feature type="region of interest" description="Disordered" evidence="1">
    <location>
        <begin position="169"/>
        <end position="193"/>
    </location>
</feature>
<feature type="transmembrane region" description="Helical" evidence="2">
    <location>
        <begin position="92"/>
        <end position="112"/>
    </location>
</feature>
<dbReference type="eggNOG" id="ENOG502S2ZC">
    <property type="taxonomic scope" value="Eukaryota"/>
</dbReference>
<gene>
    <name evidence="3" type="ORF">VIT_00s0246g00230</name>
</gene>
<dbReference type="GO" id="GO:0006121">
    <property type="term" value="P:mitochondrial electron transport, succinate to ubiquinone"/>
    <property type="evidence" value="ECO:0007669"/>
    <property type="project" value="InterPro"/>
</dbReference>
<dbReference type="PaxDb" id="29760-VIT_00s0246g00230.t01"/>
<dbReference type="InterPro" id="IPR044963">
    <property type="entry name" value="SDH4"/>
</dbReference>
<evidence type="ECO:0008006" key="5">
    <source>
        <dbReference type="Google" id="ProtNLM"/>
    </source>
</evidence>
<dbReference type="ExpressionAtlas" id="F6HML2">
    <property type="expression patterns" value="baseline and differential"/>
</dbReference>
<accession>F6HML2</accession>
<protein>
    <recommendedName>
        <fullName evidence="5">Succinate dehydrogenase subunit 4</fullName>
    </recommendedName>
</protein>
<dbReference type="PANTHER" id="PTHR36358">
    <property type="entry name" value="SUCCINATE DEHYDROGENASE SUBUNIT 4, MITOCHONDRIAL"/>
    <property type="match status" value="1"/>
</dbReference>
<sequence>MVLAFCRRGSVIPICLYLLVGRYMKEQISGLRNESSKTKRTGLFQRITAALPLPLIIIYKKVSSTFLPNLSVFWHINEGIEEIMADHYDFRIFFIIILFFISFFCYFIRIYLVSRLGSCCSHAGLSGLLILCASGGEILPYSGPSSSSSWTEDSFEMRVLLEPFSETEMEGTSVNPPSVARDEAGPSHQPSIVKNSSLKSSIKNRILRLERDQTPFLLDKEKGEYWNNIQTALDQAPSQKEYNRLLEFENRDLQIRELKHECCSLFQQVLSENPALAEKAAYNPQEALIDFFDERRAELETNLEVEGGRTRQEGTPIFGRSLSGYQRRRPQLYLYENNLGIR</sequence>
<dbReference type="STRING" id="29760.F6HML2"/>
<dbReference type="InParanoid" id="F6HML2"/>
<name>F6HML2_VITVI</name>
<keyword evidence="2" id="KW-0812">Transmembrane</keyword>
<organism evidence="3 4">
    <name type="scientific">Vitis vinifera</name>
    <name type="common">Grape</name>
    <dbReference type="NCBI Taxonomy" id="29760"/>
    <lineage>
        <taxon>Eukaryota</taxon>
        <taxon>Viridiplantae</taxon>
        <taxon>Streptophyta</taxon>
        <taxon>Embryophyta</taxon>
        <taxon>Tracheophyta</taxon>
        <taxon>Spermatophyta</taxon>
        <taxon>Magnoliopsida</taxon>
        <taxon>eudicotyledons</taxon>
        <taxon>Gunneridae</taxon>
        <taxon>Pentapetalae</taxon>
        <taxon>rosids</taxon>
        <taxon>Vitales</taxon>
        <taxon>Vitaceae</taxon>
        <taxon>Viteae</taxon>
        <taxon>Vitis</taxon>
    </lineage>
</organism>